<dbReference type="Proteomes" id="UP000266922">
    <property type="component" value="Unassembled WGS sequence"/>
</dbReference>
<dbReference type="PATRIC" id="fig|1422.15.peg.1258"/>
<reference evidence="2 4" key="2">
    <citation type="submission" date="2018-10" db="EMBL/GenBank/DDBJ databases">
        <title>Geobacillus stearothermophilus in processing lines of powdered infant formula.</title>
        <authorList>
            <person name="Rhee M.S."/>
            <person name="Choi I.-G."/>
            <person name="Cho T.J."/>
            <person name="Park B."/>
        </authorList>
    </citation>
    <scope>NUCLEOTIDE SEQUENCE [LARGE SCALE GENOMIC DNA]</scope>
    <source>
        <strain evidence="2 4">FHS-PPGT130</strain>
    </source>
</reference>
<reference evidence="1 3" key="1">
    <citation type="submission" date="2016-01" db="EMBL/GenBank/DDBJ databases">
        <title>Draft Genome Sequences of Seven Thermophilic Sporeformers Isolated from Foods.</title>
        <authorList>
            <person name="Berendsen E.M."/>
            <person name="Wells-Bennik M.H."/>
            <person name="Krawcyk A.O."/>
            <person name="De Jong A."/>
            <person name="Holsappel S."/>
            <person name="Eijlander R.T."/>
            <person name="Kuipers O.P."/>
        </authorList>
    </citation>
    <scope>NUCLEOTIDE SEQUENCE [LARGE SCALE GENOMIC DNA]</scope>
    <source>
        <strain evidence="1 3">B4114</strain>
    </source>
</reference>
<protein>
    <submittedName>
        <fullName evidence="2">Preprotein translocase subunit SecA</fullName>
    </submittedName>
</protein>
<name>A0A0K9HYD3_GEOSE</name>
<dbReference type="EMBL" id="LQYY01000050">
    <property type="protein sequence ID" value="KYD34464.1"/>
    <property type="molecule type" value="Genomic_DNA"/>
</dbReference>
<organism evidence="2 4">
    <name type="scientific">Geobacillus stearothermophilus</name>
    <name type="common">Bacillus stearothermophilus</name>
    <dbReference type="NCBI Taxonomy" id="1422"/>
    <lineage>
        <taxon>Bacteria</taxon>
        <taxon>Bacillati</taxon>
        <taxon>Bacillota</taxon>
        <taxon>Bacilli</taxon>
        <taxon>Bacillales</taxon>
        <taxon>Anoxybacillaceae</taxon>
        <taxon>Geobacillus</taxon>
    </lineage>
</organism>
<dbReference type="Pfam" id="PF02810">
    <property type="entry name" value="SEC-C"/>
    <property type="match status" value="1"/>
</dbReference>
<dbReference type="EMBL" id="RCTJ01000056">
    <property type="protein sequence ID" value="RLQ13263.1"/>
    <property type="molecule type" value="Genomic_DNA"/>
</dbReference>
<proteinExistence type="predicted"/>
<evidence type="ECO:0000313" key="4">
    <source>
        <dbReference type="Proteomes" id="UP000266922"/>
    </source>
</evidence>
<dbReference type="RefSeq" id="WP_049624260.1">
    <property type="nucleotide sequence ID" value="NZ_JAKLOQ020000095.1"/>
</dbReference>
<evidence type="ECO:0000313" key="2">
    <source>
        <dbReference type="EMBL" id="RLQ13263.1"/>
    </source>
</evidence>
<dbReference type="Gene3D" id="3.10.450.50">
    <property type="match status" value="1"/>
</dbReference>
<gene>
    <name evidence="1" type="ORF">B4114_2778</name>
    <name evidence="2" type="ORF">D9548_12620</name>
</gene>
<dbReference type="Proteomes" id="UP000075517">
    <property type="component" value="Unassembled WGS sequence"/>
</dbReference>
<dbReference type="AlphaFoldDB" id="A0A0K9HYD3"/>
<accession>A0A0K9HYD3</accession>
<comment type="caution">
    <text evidence="2">The sequence shown here is derived from an EMBL/GenBank/DDBJ whole genome shotgun (WGS) entry which is preliminary data.</text>
</comment>
<dbReference type="InterPro" id="IPR004027">
    <property type="entry name" value="SEC_C_motif"/>
</dbReference>
<dbReference type="SUPFAM" id="SSF103642">
    <property type="entry name" value="Sec-C motif"/>
    <property type="match status" value="1"/>
</dbReference>
<sequence>MSVGRNDPCPCGSGKKYKKCCMNKAMEEEAKRARQHRFFEQKYELSQQVHRFLEEALSYAEQRAIKHAFRQAVREMKHSEMLEPLETLWYLFVHRFPNGMRGVEWFRREKGRRLSLELRNMLDRWVRLVPRLVQFVDRGEDGGTAVDRLTGETLFLPFSETMPDVVPWGGMFAFLEPFDGGHYIQGAASIVGPDGVKKAEERMRSLLQETNMPYEELAFSRFLDIVDACHSASSLQERGTEAVEQWTVVYDMPDARNALRQLERHGIVIVDEETDEAVKGSLRGVTYEYCDDLASSPIYLNELAGFVEGQGRTMTLSTFDADAERVLTKTLEAMGLPATVVSRSAKTHLVPKGVKLLSYDVQLPPGEPSYMALVANSAVMLEQTLHVPHEEWGGRSVHELAMSGEQETVEQWLRAYEYHAFELLRQEGSPVMVDTNSIRSRYGLPLSPFVTPKIKRTTSVQVLQRLDEGGYFAMPAEWKMRFFGADLVRFYQEKTEGKSEATKAKYRLGVTAVGHYLQTTPLSSWDALEARHWQQCLAFHYVMFSPDISINQAKQVLSGVQAFTKWLDGRYRTSHARVVRQLVTELQEPLLKAVRLLRLYHRPDLPMGMADIIWKGMVERKEEYRTGMFQVVSVGREKAAIRWLETGEQFHWRLPLSVKSYVEPGMCLEAAFTNNGALAAVQRVYPPQAAPYMEAFVRFDRPSAKV</sequence>
<evidence type="ECO:0000313" key="1">
    <source>
        <dbReference type="EMBL" id="KYD34464.1"/>
    </source>
</evidence>
<evidence type="ECO:0000313" key="3">
    <source>
        <dbReference type="Proteomes" id="UP000075517"/>
    </source>
</evidence>